<accession>A0A5D6VXX0</accession>
<keyword evidence="3" id="KW-1185">Reference proteome</keyword>
<evidence type="ECO:0000256" key="1">
    <source>
        <dbReference type="SAM" id="Coils"/>
    </source>
</evidence>
<comment type="caution">
    <text evidence="2">The sequence shown here is derived from an EMBL/GenBank/DDBJ whole genome shotgun (WGS) entry which is preliminary data.</text>
</comment>
<evidence type="ECO:0000313" key="3">
    <source>
        <dbReference type="Proteomes" id="UP000323646"/>
    </source>
</evidence>
<dbReference type="OrthoDB" id="1667148at2"/>
<name>A0A5D6VXX0_9FIRM</name>
<feature type="coiled-coil region" evidence="1">
    <location>
        <begin position="7"/>
        <end position="41"/>
    </location>
</feature>
<dbReference type="RefSeq" id="WP_149172182.1">
    <property type="nucleotide sequence ID" value="NZ_VTOY01000014.1"/>
</dbReference>
<reference evidence="2 3" key="1">
    <citation type="submission" date="2019-08" db="EMBL/GenBank/DDBJ databases">
        <title>Selenomonas sp. mPRGC5 and Selenomonas sp. mPRGC8 isolated from ruminal fluid of dairy goat (Capra hircus).</title>
        <authorList>
            <person name="Poothong S."/>
            <person name="Nuengjamnong C."/>
            <person name="Tanasupawat S."/>
        </authorList>
    </citation>
    <scope>NUCLEOTIDE SEQUENCE [LARGE SCALE GENOMIC DNA]</scope>
    <source>
        <strain evidence="3">mPRGC5</strain>
    </source>
</reference>
<organism evidence="2 3">
    <name type="scientific">Selenomonas ruminis</name>
    <dbReference type="NCBI Taxonomy" id="2593411"/>
    <lineage>
        <taxon>Bacteria</taxon>
        <taxon>Bacillati</taxon>
        <taxon>Bacillota</taxon>
        <taxon>Negativicutes</taxon>
        <taxon>Selenomonadales</taxon>
        <taxon>Selenomonadaceae</taxon>
        <taxon>Selenomonas</taxon>
    </lineage>
</organism>
<evidence type="ECO:0000313" key="2">
    <source>
        <dbReference type="EMBL" id="TYZ20506.1"/>
    </source>
</evidence>
<dbReference type="EMBL" id="VTOY01000014">
    <property type="protein sequence ID" value="TYZ20506.1"/>
    <property type="molecule type" value="Genomic_DNA"/>
</dbReference>
<protein>
    <submittedName>
        <fullName evidence="2">Uncharacterized protein</fullName>
    </submittedName>
</protein>
<keyword evidence="1" id="KW-0175">Coiled coil</keyword>
<dbReference type="Proteomes" id="UP000323646">
    <property type="component" value="Unassembled WGS sequence"/>
</dbReference>
<gene>
    <name evidence="2" type="ORF">FZ040_11865</name>
</gene>
<dbReference type="AlphaFoldDB" id="A0A5D6VXX0"/>
<sequence length="86" mass="10087">MLPITRLEQRSRSLAAVNRQIEDLEVKQRTLERELSQESQTVKMYQHVLEVYKAGLIFKEAGILGIYDHDKVLQILQDYKREANLS</sequence>
<proteinExistence type="predicted"/>